<comment type="subcellular location">
    <subcellularLocation>
        <location evidence="2">Nucleus</location>
    </subcellularLocation>
</comment>
<name>A0ABQ7JER3_9APIC</name>
<dbReference type="Pfam" id="PF06777">
    <property type="entry name" value="HBB"/>
    <property type="match status" value="1"/>
</dbReference>
<evidence type="ECO:0000256" key="11">
    <source>
        <dbReference type="ARBA" id="ARBA00023004"/>
    </source>
</evidence>
<evidence type="ECO:0000256" key="13">
    <source>
        <dbReference type="ARBA" id="ARBA00023125"/>
    </source>
</evidence>
<dbReference type="SMART" id="SM00491">
    <property type="entry name" value="HELICc2"/>
    <property type="match status" value="1"/>
</dbReference>
<dbReference type="InterPro" id="IPR014013">
    <property type="entry name" value="Helic_SF1/SF2_ATP-bd_DinG/Rad3"/>
</dbReference>
<dbReference type="Proteomes" id="UP000823046">
    <property type="component" value="Unassembled WGS sequence"/>
</dbReference>
<keyword evidence="16" id="KW-0539">Nucleus</keyword>
<dbReference type="InterPro" id="IPR010614">
    <property type="entry name" value="RAD3-like_helicase_DEAD"/>
</dbReference>
<evidence type="ECO:0000256" key="7">
    <source>
        <dbReference type="ARBA" id="ARBA00022763"/>
    </source>
</evidence>
<evidence type="ECO:0000256" key="8">
    <source>
        <dbReference type="ARBA" id="ARBA00022801"/>
    </source>
</evidence>
<keyword evidence="8" id="KW-0378">Hydrolase</keyword>
<evidence type="ECO:0000256" key="1">
    <source>
        <dbReference type="ARBA" id="ARBA00001966"/>
    </source>
</evidence>
<dbReference type="InterPro" id="IPR010643">
    <property type="entry name" value="HBB"/>
</dbReference>
<comment type="catalytic activity">
    <reaction evidence="18">
        <text>ATP + H2O = ADP + phosphate + H(+)</text>
        <dbReference type="Rhea" id="RHEA:13065"/>
        <dbReference type="ChEBI" id="CHEBI:15377"/>
        <dbReference type="ChEBI" id="CHEBI:15378"/>
        <dbReference type="ChEBI" id="CHEBI:30616"/>
        <dbReference type="ChEBI" id="CHEBI:43474"/>
        <dbReference type="ChEBI" id="CHEBI:456216"/>
        <dbReference type="EC" id="5.6.2.3"/>
    </reaction>
</comment>
<dbReference type="SMART" id="SM00488">
    <property type="entry name" value="DEXDc2"/>
    <property type="match status" value="1"/>
</dbReference>
<protein>
    <recommendedName>
        <fullName evidence="17">DNA 5'-3' helicase</fullName>
        <ecNumber evidence="17">5.6.2.3</ecNumber>
    </recommendedName>
</protein>
<feature type="non-terminal residue" evidence="20">
    <location>
        <position position="1"/>
    </location>
</feature>
<dbReference type="InterPro" id="IPR027417">
    <property type="entry name" value="P-loop_NTPase"/>
</dbReference>
<evidence type="ECO:0000256" key="15">
    <source>
        <dbReference type="ARBA" id="ARBA00023235"/>
    </source>
</evidence>
<dbReference type="Pfam" id="PF13307">
    <property type="entry name" value="Helicase_C_2"/>
    <property type="match status" value="1"/>
</dbReference>
<dbReference type="EMBL" id="JADAQX010000049">
    <property type="protein sequence ID" value="KAF8822493.1"/>
    <property type="molecule type" value="Genomic_DNA"/>
</dbReference>
<evidence type="ECO:0000256" key="3">
    <source>
        <dbReference type="ARBA" id="ARBA00009146"/>
    </source>
</evidence>
<keyword evidence="4" id="KW-0004">4Fe-4S</keyword>
<keyword evidence="15" id="KW-0413">Isomerase</keyword>
<dbReference type="PANTHER" id="PTHR11472">
    <property type="entry name" value="DNA REPAIR DEAD HELICASE RAD3/XP-D SUBFAMILY MEMBER"/>
    <property type="match status" value="1"/>
</dbReference>
<dbReference type="GO" id="GO:0004386">
    <property type="term" value="F:helicase activity"/>
    <property type="evidence" value="ECO:0007669"/>
    <property type="project" value="UniProtKB-KW"/>
</dbReference>
<dbReference type="InterPro" id="IPR045028">
    <property type="entry name" value="DinG/Rad3-like"/>
</dbReference>
<evidence type="ECO:0000256" key="9">
    <source>
        <dbReference type="ARBA" id="ARBA00022806"/>
    </source>
</evidence>
<sequence length="1001" mass="113543">WGELFDWFQKFSSAREMPSVPSKLSAFTLHNFIEDLHVSQLPFKCIHKVLPHLNLTMVKLQLEELAVYFPYDFIYPEQYAYMVYLKRILDAKGHGVLEMPTGTGKTVSLFSLITSYQLAHPSMGKLIYCTRTVPEMEKALLELRRVMDYRIQEIGKEEQKKKPFTSISGTSSLIEEEKAEHPHVASFIPAPKSLVPTDTKVAATGSAEKFAEMHRAEALNGFFSLLVTNSSWKVCCVDHVARLYAGKGHILAVGLSARRNMCIHPEVTHLADREKIDEHSAFEKIGRKLTAPWVRQKLLFNSSEATEMSDYPLSDSNVCEQTQTPDIEDLVTSSLSNPTSSSLREYYYARIRETIIPLACAATMRILRDIGLLNNFLGVAQSLYGKPRVYTIEDIKYACSTWKHPRLGKETPTCPYFTARRLLQVANVIVLNYQYILDPKVSQVTMLGTNIGRAAPSNATRKFIKNSLESALGDTYKEPSIIVFDEAHNIDNVCIEALSVTLNRSMLEGSGRNLIKLSDEIQKTKQIDQQRLNAEYERLVKGLHQSGELDAEMFEHLANPVLPADVIEEAIPGNIRRAEHFLNAMKKIVVYLKTYTKIYEIRSEGPLTFLHAFEQATEIDSKTLKFCYDRLKEGFVLICDPYPEATGLYDPLLQLCCLDASLAIKPVLQRYQVGAIKFKENSYGLHDIDGLAIGNICFDSVSQNHSSNGSIILTSGTISPLELYPKLLDFTVSFVNPVVTESLPMSLDRNCICPIIVSRGADQVPLSSRYELRNDLSVIQNYGNLLIELCKSVPDGMVCFFTSYTYMEQVFSKWYEMGVLATVMENKLIFIETKDVVATTLALQNYRRACDCGRGAVFFSVASELKTYAVSRFPNDFCFFYRGKVAEGIDFDRHYGRCVVLFGVPFQYTLSRILKARLDFMREHYQIQENEFLTFDAMRQAAQCVGRVIRSKADYGLMVFADSRYCRLDKRSKLPPWIQKFLENSHLALTTETALPRFGQY</sequence>
<dbReference type="EC" id="5.6.2.3" evidence="17"/>
<comment type="cofactor">
    <cofactor evidence="1">
        <name>[4Fe-4S] cluster</name>
        <dbReference type="ChEBI" id="CHEBI:49883"/>
    </cofactor>
</comment>
<proteinExistence type="inferred from homology"/>
<dbReference type="NCBIfam" id="TIGR00604">
    <property type="entry name" value="rad3"/>
    <property type="match status" value="1"/>
</dbReference>
<dbReference type="Pfam" id="PF06733">
    <property type="entry name" value="DEAD_2"/>
    <property type="match status" value="2"/>
</dbReference>
<organism evidence="20 21">
    <name type="scientific">Cardiosporidium cionae</name>
    <dbReference type="NCBI Taxonomy" id="476202"/>
    <lineage>
        <taxon>Eukaryota</taxon>
        <taxon>Sar</taxon>
        <taxon>Alveolata</taxon>
        <taxon>Apicomplexa</taxon>
        <taxon>Aconoidasida</taxon>
        <taxon>Nephromycida</taxon>
        <taxon>Cardiosporidium</taxon>
    </lineage>
</organism>
<evidence type="ECO:0000256" key="14">
    <source>
        <dbReference type="ARBA" id="ARBA00023204"/>
    </source>
</evidence>
<keyword evidence="13" id="KW-0238">DNA-binding</keyword>
<keyword evidence="6" id="KW-0547">Nucleotide-binding</keyword>
<dbReference type="InterPro" id="IPR001945">
    <property type="entry name" value="RAD3/XPD"/>
</dbReference>
<dbReference type="PROSITE" id="PS51193">
    <property type="entry name" value="HELICASE_ATP_BIND_2"/>
    <property type="match status" value="1"/>
</dbReference>
<evidence type="ECO:0000256" key="17">
    <source>
        <dbReference type="ARBA" id="ARBA00044969"/>
    </source>
</evidence>
<evidence type="ECO:0000259" key="19">
    <source>
        <dbReference type="PROSITE" id="PS51193"/>
    </source>
</evidence>
<dbReference type="InterPro" id="IPR002464">
    <property type="entry name" value="DNA/RNA_helicase_DEAH_CS"/>
</dbReference>
<evidence type="ECO:0000256" key="18">
    <source>
        <dbReference type="ARBA" id="ARBA00048954"/>
    </source>
</evidence>
<dbReference type="InterPro" id="IPR013020">
    <property type="entry name" value="Rad3/Chl1-like"/>
</dbReference>
<evidence type="ECO:0000256" key="2">
    <source>
        <dbReference type="ARBA" id="ARBA00004123"/>
    </source>
</evidence>
<keyword evidence="9 20" id="KW-0347">Helicase</keyword>
<keyword evidence="14" id="KW-0234">DNA repair</keyword>
<dbReference type="Gene3D" id="3.40.50.300">
    <property type="entry name" value="P-loop containing nucleotide triphosphate hydrolases"/>
    <property type="match status" value="3"/>
</dbReference>
<dbReference type="PANTHER" id="PTHR11472:SF1">
    <property type="entry name" value="GENERAL TRANSCRIPTION AND DNA REPAIR FACTOR IIH HELICASE SUBUNIT XPD"/>
    <property type="match status" value="1"/>
</dbReference>
<keyword evidence="7" id="KW-0227">DNA damage</keyword>
<evidence type="ECO:0000313" key="21">
    <source>
        <dbReference type="Proteomes" id="UP000823046"/>
    </source>
</evidence>
<keyword evidence="12" id="KW-0411">Iron-sulfur</keyword>
<evidence type="ECO:0000256" key="10">
    <source>
        <dbReference type="ARBA" id="ARBA00022840"/>
    </source>
</evidence>
<evidence type="ECO:0000256" key="12">
    <source>
        <dbReference type="ARBA" id="ARBA00023014"/>
    </source>
</evidence>
<dbReference type="InterPro" id="IPR006554">
    <property type="entry name" value="Helicase-like_DEXD_c2"/>
</dbReference>
<evidence type="ECO:0000256" key="5">
    <source>
        <dbReference type="ARBA" id="ARBA00022723"/>
    </source>
</evidence>
<keyword evidence="5" id="KW-0479">Metal-binding</keyword>
<evidence type="ECO:0000256" key="4">
    <source>
        <dbReference type="ARBA" id="ARBA00022485"/>
    </source>
</evidence>
<evidence type="ECO:0000256" key="6">
    <source>
        <dbReference type="ARBA" id="ARBA00022741"/>
    </source>
</evidence>
<dbReference type="InterPro" id="IPR006555">
    <property type="entry name" value="ATP-dep_Helicase_C"/>
</dbReference>
<feature type="domain" description="Helicase ATP-binding" evidence="19">
    <location>
        <begin position="64"/>
        <end position="534"/>
    </location>
</feature>
<keyword evidence="21" id="KW-1185">Reference proteome</keyword>
<dbReference type="SUPFAM" id="SSF52540">
    <property type="entry name" value="P-loop containing nucleoside triphosphate hydrolases"/>
    <property type="match status" value="1"/>
</dbReference>
<gene>
    <name evidence="20" type="ORF">IE077_003653</name>
</gene>
<evidence type="ECO:0000256" key="16">
    <source>
        <dbReference type="ARBA" id="ARBA00023242"/>
    </source>
</evidence>
<dbReference type="PROSITE" id="PS00690">
    <property type="entry name" value="DEAH_ATP_HELICASE"/>
    <property type="match status" value="1"/>
</dbReference>
<dbReference type="CDD" id="cd18788">
    <property type="entry name" value="SF2_C_XPD"/>
    <property type="match status" value="1"/>
</dbReference>
<keyword evidence="10" id="KW-0067">ATP-binding</keyword>
<dbReference type="PRINTS" id="PR00852">
    <property type="entry name" value="XRODRMPGMNTD"/>
</dbReference>
<comment type="similarity">
    <text evidence="3">Belongs to the helicase family. RAD3/XPD subfamily.</text>
</comment>
<keyword evidence="11" id="KW-0408">Iron</keyword>
<comment type="caution">
    <text evidence="20">The sequence shown here is derived from an EMBL/GenBank/DDBJ whole genome shotgun (WGS) entry which is preliminary data.</text>
</comment>
<reference evidence="20 21" key="1">
    <citation type="journal article" date="2020" name="bioRxiv">
        <title>Metabolic contributions of an alphaproteobacterial endosymbiont in the apicomplexan Cardiosporidium cionae.</title>
        <authorList>
            <person name="Hunter E.S."/>
            <person name="Paight C.J."/>
            <person name="Lane C.E."/>
        </authorList>
    </citation>
    <scope>NUCLEOTIDE SEQUENCE [LARGE SCALE GENOMIC DNA]</scope>
    <source>
        <strain evidence="20">ESH_2018</strain>
    </source>
</reference>
<accession>A0ABQ7JER3</accession>
<evidence type="ECO:0000313" key="20">
    <source>
        <dbReference type="EMBL" id="KAF8822493.1"/>
    </source>
</evidence>